<dbReference type="InterPro" id="IPR001723">
    <property type="entry name" value="Nuclear_hrmn_rcpt"/>
</dbReference>
<dbReference type="InterPro" id="IPR013088">
    <property type="entry name" value="Znf_NHR/GATA"/>
</dbReference>
<reference evidence="15" key="1">
    <citation type="journal article" date="2023" name="Mol. Biol. Evol.">
        <title>Third-Generation Sequencing Reveals the Adaptive Role of the Epigenome in Three Deep-Sea Polychaetes.</title>
        <authorList>
            <person name="Perez M."/>
            <person name="Aroh O."/>
            <person name="Sun Y."/>
            <person name="Lan Y."/>
            <person name="Juniper S.K."/>
            <person name="Young C.R."/>
            <person name="Angers B."/>
            <person name="Qian P.Y."/>
        </authorList>
    </citation>
    <scope>NUCLEOTIDE SEQUENCE</scope>
    <source>
        <strain evidence="15">P08H-3</strain>
    </source>
</reference>
<comment type="similarity">
    <text evidence="2">Belongs to the nuclear hormone receptor family. NR2 subfamily.</text>
</comment>
<dbReference type="FunFam" id="1.10.565.10:FF:000007">
    <property type="entry name" value="Hepatocyte nuclear factor 4 alpha"/>
    <property type="match status" value="1"/>
</dbReference>
<evidence type="ECO:0000256" key="4">
    <source>
        <dbReference type="ARBA" id="ARBA00022771"/>
    </source>
</evidence>
<feature type="compositionally biased region" description="Low complexity" evidence="12">
    <location>
        <begin position="570"/>
        <end position="579"/>
    </location>
</feature>
<dbReference type="SUPFAM" id="SSF57716">
    <property type="entry name" value="Glucocorticoid receptor-like (DNA-binding domain)"/>
    <property type="match status" value="1"/>
</dbReference>
<keyword evidence="9 11" id="KW-0675">Receptor</keyword>
<dbReference type="InterPro" id="IPR000536">
    <property type="entry name" value="Nucl_hrmn_rcpt_lig-bd"/>
</dbReference>
<evidence type="ECO:0000313" key="15">
    <source>
        <dbReference type="EMBL" id="KAK2143827.1"/>
    </source>
</evidence>
<comment type="subcellular location">
    <subcellularLocation>
        <location evidence="1 11">Nucleus</location>
    </subcellularLocation>
</comment>
<feature type="domain" description="NR LBD" evidence="14">
    <location>
        <begin position="233"/>
        <end position="460"/>
    </location>
</feature>
<dbReference type="InterPro" id="IPR049635">
    <property type="entry name" value="HNF4_LBD"/>
</dbReference>
<evidence type="ECO:0000256" key="9">
    <source>
        <dbReference type="ARBA" id="ARBA00023170"/>
    </source>
</evidence>
<feature type="domain" description="Nuclear receptor" evidence="13">
    <location>
        <begin position="122"/>
        <end position="197"/>
    </location>
</feature>
<keyword evidence="8 11" id="KW-0804">Transcription</keyword>
<dbReference type="FunFam" id="3.30.50.10:FF:000012">
    <property type="entry name" value="Hepatocyte nuclear factor 4, alpha"/>
    <property type="match status" value="1"/>
</dbReference>
<dbReference type="Gene3D" id="1.10.565.10">
    <property type="entry name" value="Retinoid X Receptor"/>
    <property type="match status" value="1"/>
</dbReference>
<dbReference type="AlphaFoldDB" id="A0AAD9MS74"/>
<evidence type="ECO:0000256" key="7">
    <source>
        <dbReference type="ARBA" id="ARBA00023125"/>
    </source>
</evidence>
<keyword evidence="4 11" id="KW-0863">Zinc-finger</keyword>
<protein>
    <recommendedName>
        <fullName evidence="17">Hepatocyte nuclear factor 4</fullName>
    </recommendedName>
</protein>
<evidence type="ECO:0000259" key="13">
    <source>
        <dbReference type="PROSITE" id="PS51030"/>
    </source>
</evidence>
<evidence type="ECO:0000256" key="2">
    <source>
        <dbReference type="ARBA" id="ARBA00006421"/>
    </source>
</evidence>
<dbReference type="GO" id="GO:0005634">
    <property type="term" value="C:nucleus"/>
    <property type="evidence" value="ECO:0007669"/>
    <property type="project" value="UniProtKB-SubCell"/>
</dbReference>
<dbReference type="PROSITE" id="PS51843">
    <property type="entry name" value="NR_LBD"/>
    <property type="match status" value="1"/>
</dbReference>
<dbReference type="CDD" id="cd06960">
    <property type="entry name" value="NR_DBD_HNF4A"/>
    <property type="match status" value="1"/>
</dbReference>
<dbReference type="PROSITE" id="PS00031">
    <property type="entry name" value="NUCLEAR_REC_DBD_1"/>
    <property type="match status" value="1"/>
</dbReference>
<comment type="caution">
    <text evidence="15">The sequence shown here is derived from an EMBL/GenBank/DDBJ whole genome shotgun (WGS) entry which is preliminary data.</text>
</comment>
<evidence type="ECO:0000313" key="16">
    <source>
        <dbReference type="Proteomes" id="UP001208570"/>
    </source>
</evidence>
<evidence type="ECO:0008006" key="17">
    <source>
        <dbReference type="Google" id="ProtNLM"/>
    </source>
</evidence>
<dbReference type="SMART" id="SM00430">
    <property type="entry name" value="HOLI"/>
    <property type="match status" value="1"/>
</dbReference>
<evidence type="ECO:0000256" key="6">
    <source>
        <dbReference type="ARBA" id="ARBA00023015"/>
    </source>
</evidence>
<dbReference type="InterPro" id="IPR049636">
    <property type="entry name" value="HNF4-like_DBD"/>
</dbReference>
<evidence type="ECO:0000256" key="8">
    <source>
        <dbReference type="ARBA" id="ARBA00023163"/>
    </source>
</evidence>
<keyword evidence="16" id="KW-1185">Reference proteome</keyword>
<dbReference type="GO" id="GO:0003700">
    <property type="term" value="F:DNA-binding transcription factor activity"/>
    <property type="evidence" value="ECO:0007669"/>
    <property type="project" value="InterPro"/>
</dbReference>
<feature type="region of interest" description="Disordered" evidence="12">
    <location>
        <begin position="544"/>
        <end position="589"/>
    </location>
</feature>
<dbReference type="SUPFAM" id="SSF48508">
    <property type="entry name" value="Nuclear receptor ligand-binding domain"/>
    <property type="match status" value="1"/>
</dbReference>
<dbReference type="PANTHER" id="PTHR24083">
    <property type="entry name" value="NUCLEAR HORMONE RECEPTOR"/>
    <property type="match status" value="1"/>
</dbReference>
<evidence type="ECO:0000256" key="5">
    <source>
        <dbReference type="ARBA" id="ARBA00022833"/>
    </source>
</evidence>
<dbReference type="PROSITE" id="PS51030">
    <property type="entry name" value="NUCLEAR_REC_DBD_2"/>
    <property type="match status" value="1"/>
</dbReference>
<gene>
    <name evidence="15" type="ORF">LSH36_810g01081</name>
</gene>
<dbReference type="GO" id="GO:0045935">
    <property type="term" value="P:positive regulation of nucleobase-containing compound metabolic process"/>
    <property type="evidence" value="ECO:0007669"/>
    <property type="project" value="UniProtKB-ARBA"/>
</dbReference>
<evidence type="ECO:0000256" key="12">
    <source>
        <dbReference type="SAM" id="MobiDB-lite"/>
    </source>
</evidence>
<keyword evidence="3 11" id="KW-0479">Metal-binding</keyword>
<dbReference type="Pfam" id="PF00105">
    <property type="entry name" value="zf-C4"/>
    <property type="match status" value="1"/>
</dbReference>
<organism evidence="15 16">
    <name type="scientific">Paralvinella palmiformis</name>
    <dbReference type="NCBI Taxonomy" id="53620"/>
    <lineage>
        <taxon>Eukaryota</taxon>
        <taxon>Metazoa</taxon>
        <taxon>Spiralia</taxon>
        <taxon>Lophotrochozoa</taxon>
        <taxon>Annelida</taxon>
        <taxon>Polychaeta</taxon>
        <taxon>Sedentaria</taxon>
        <taxon>Canalipalpata</taxon>
        <taxon>Terebellida</taxon>
        <taxon>Terebelliformia</taxon>
        <taxon>Alvinellidae</taxon>
        <taxon>Paralvinella</taxon>
    </lineage>
</organism>
<dbReference type="Gene3D" id="3.30.50.10">
    <property type="entry name" value="Erythroid Transcription Factor GATA-1, subunit A"/>
    <property type="match status" value="1"/>
</dbReference>
<accession>A0AAD9MS74</accession>
<evidence type="ECO:0000256" key="3">
    <source>
        <dbReference type="ARBA" id="ARBA00022723"/>
    </source>
</evidence>
<sequence length="668" mass="73733">MYRYLRHRINDSASHRRSPHRRVRQVARITDLPNQSARERSILSTLKQIDEISDVRYRACMVNTRFRRFFPIREAKIETKMEAADMHGLSIQTISAPQTPNGLPPGSLGAPNNLSLSAQGISQYCSICGDRATGKHYGAASCDGCKGFFRRSVRKNHVYTCRFSRNCIVDKDKRNQCRYCRLKKCFRAGMRKEGIIAHAPPSCGDGDVERAAVQNERDRISVRRTSYEDIGQNGALSVSTLVNAEMLSRQISAPISTTDISQKKVASINDVCDSMKQQLLILVEWAKYIPSFCELSLDDQVALLRAHAGEHLLLGLARRSLQLKDILLLGNDHIIPRHCQEPDIARIANRIMEELVRPFRDVQIDDSEFACLKAIVFFDPDARGISNPAKIKAMRYQVQINLEDYINDRQYDSRGRFGEILLILPNLQSITWQLIEQIQVAKLFGMAKIDNLLQEMLLGGVSNEMHTGMVHPHFIQQQSGASVTATIEQTVTLPVMTDHITNGHQIVLPDGLSATNHNGTSPSLQSAHTLEVQQTASNHLQDVSTSIQGTPTPLQQMEASPTPSIALAGPPSNQPSTLPSTPPTASSPPDAKIIIGNMPGGSTNSMVVVSHNVSLSQAATPEQIETVTMCNMDGTPVPSPSCHTTASSEDTYKLANSVVSQQFKAEGL</sequence>
<dbReference type="InterPro" id="IPR035500">
    <property type="entry name" value="NHR-like_dom_sf"/>
</dbReference>
<dbReference type="GO" id="GO:0000978">
    <property type="term" value="F:RNA polymerase II cis-regulatory region sequence-specific DNA binding"/>
    <property type="evidence" value="ECO:0007669"/>
    <property type="project" value="InterPro"/>
</dbReference>
<evidence type="ECO:0000256" key="10">
    <source>
        <dbReference type="ARBA" id="ARBA00023242"/>
    </source>
</evidence>
<keyword evidence="6 11" id="KW-0805">Transcription regulation</keyword>
<dbReference type="PRINTS" id="PR00047">
    <property type="entry name" value="STROIDFINGER"/>
</dbReference>
<keyword evidence="10 11" id="KW-0539">Nucleus</keyword>
<name>A0AAD9MS74_9ANNE</name>
<dbReference type="CDD" id="cd06931">
    <property type="entry name" value="NR_LBD_HNF4_like"/>
    <property type="match status" value="1"/>
</dbReference>
<keyword evidence="7 11" id="KW-0238">DNA-binding</keyword>
<evidence type="ECO:0000256" key="1">
    <source>
        <dbReference type="ARBA" id="ARBA00004123"/>
    </source>
</evidence>
<dbReference type="EMBL" id="JAODUP010000809">
    <property type="protein sequence ID" value="KAK2143827.1"/>
    <property type="molecule type" value="Genomic_DNA"/>
</dbReference>
<dbReference type="GO" id="GO:0010604">
    <property type="term" value="P:positive regulation of macromolecule metabolic process"/>
    <property type="evidence" value="ECO:0007669"/>
    <property type="project" value="UniProtKB-ARBA"/>
</dbReference>
<dbReference type="Proteomes" id="UP001208570">
    <property type="component" value="Unassembled WGS sequence"/>
</dbReference>
<proteinExistence type="inferred from homology"/>
<feature type="compositionally biased region" description="Polar residues" evidence="12">
    <location>
        <begin position="544"/>
        <end position="563"/>
    </location>
</feature>
<evidence type="ECO:0000259" key="14">
    <source>
        <dbReference type="PROSITE" id="PS51843"/>
    </source>
</evidence>
<dbReference type="InterPro" id="IPR050274">
    <property type="entry name" value="Nuclear_hormone_rcpt_NR2"/>
</dbReference>
<keyword evidence="5 11" id="KW-0862">Zinc</keyword>
<dbReference type="PRINTS" id="PR00398">
    <property type="entry name" value="STRDHORMONER"/>
</dbReference>
<dbReference type="SMART" id="SM00399">
    <property type="entry name" value="ZnF_C4"/>
    <property type="match status" value="1"/>
</dbReference>
<evidence type="ECO:0000256" key="11">
    <source>
        <dbReference type="RuleBase" id="RU004334"/>
    </source>
</evidence>
<dbReference type="Pfam" id="PF00104">
    <property type="entry name" value="Hormone_recep"/>
    <property type="match status" value="1"/>
</dbReference>
<dbReference type="InterPro" id="IPR001628">
    <property type="entry name" value="Znf_hrmn_rcpt"/>
</dbReference>
<dbReference type="GO" id="GO:0008270">
    <property type="term" value="F:zinc ion binding"/>
    <property type="evidence" value="ECO:0007669"/>
    <property type="project" value="UniProtKB-KW"/>
</dbReference>